<dbReference type="Proteomes" id="UP000789920">
    <property type="component" value="Unassembled WGS sequence"/>
</dbReference>
<proteinExistence type="predicted"/>
<evidence type="ECO:0000313" key="1">
    <source>
        <dbReference type="EMBL" id="CAG8808192.1"/>
    </source>
</evidence>
<dbReference type="EMBL" id="CAJVQC010068554">
    <property type="protein sequence ID" value="CAG8808192.1"/>
    <property type="molecule type" value="Genomic_DNA"/>
</dbReference>
<sequence length="82" mass="9273">MSTSNILTPDPNDPISNISTHNPNDPTSNIPTHNPNDSASNIFTHNSNNKTKWCSHCKKFKLVNEFIRFSENNIKEFALCNN</sequence>
<name>A0ACA9RT60_9GLOM</name>
<accession>A0ACA9RT60</accession>
<evidence type="ECO:0000313" key="2">
    <source>
        <dbReference type="Proteomes" id="UP000789920"/>
    </source>
</evidence>
<gene>
    <name evidence="1" type="ORF">RPERSI_LOCUS22563</name>
</gene>
<comment type="caution">
    <text evidence="1">The sequence shown here is derived from an EMBL/GenBank/DDBJ whole genome shotgun (WGS) entry which is preliminary data.</text>
</comment>
<keyword evidence="2" id="KW-1185">Reference proteome</keyword>
<organism evidence="1 2">
    <name type="scientific">Racocetra persica</name>
    <dbReference type="NCBI Taxonomy" id="160502"/>
    <lineage>
        <taxon>Eukaryota</taxon>
        <taxon>Fungi</taxon>
        <taxon>Fungi incertae sedis</taxon>
        <taxon>Mucoromycota</taxon>
        <taxon>Glomeromycotina</taxon>
        <taxon>Glomeromycetes</taxon>
        <taxon>Diversisporales</taxon>
        <taxon>Gigasporaceae</taxon>
        <taxon>Racocetra</taxon>
    </lineage>
</organism>
<reference evidence="1" key="1">
    <citation type="submission" date="2021-06" db="EMBL/GenBank/DDBJ databases">
        <authorList>
            <person name="Kallberg Y."/>
            <person name="Tangrot J."/>
            <person name="Rosling A."/>
        </authorList>
    </citation>
    <scope>NUCLEOTIDE SEQUENCE</scope>
    <source>
        <strain evidence="1">MA461A</strain>
    </source>
</reference>
<protein>
    <submittedName>
        <fullName evidence="1">23053_t:CDS:1</fullName>
    </submittedName>
</protein>
<feature type="non-terminal residue" evidence="1">
    <location>
        <position position="82"/>
    </location>
</feature>